<proteinExistence type="predicted"/>
<dbReference type="SUPFAM" id="SSF46689">
    <property type="entry name" value="Homeodomain-like"/>
    <property type="match status" value="3"/>
</dbReference>
<feature type="compositionally biased region" description="Basic residues" evidence="7">
    <location>
        <begin position="335"/>
        <end position="344"/>
    </location>
</feature>
<keyword evidence="4 5" id="KW-0539">Nucleus</keyword>
<feature type="DNA-binding region" description="Homeobox" evidence="5">
    <location>
        <begin position="11"/>
        <end position="70"/>
    </location>
</feature>
<evidence type="ECO:0000256" key="7">
    <source>
        <dbReference type="SAM" id="MobiDB-lite"/>
    </source>
</evidence>
<dbReference type="PROSITE" id="PS00027">
    <property type="entry name" value="HOMEOBOX_1"/>
    <property type="match status" value="1"/>
</dbReference>
<dbReference type="InterPro" id="IPR051000">
    <property type="entry name" value="Homeobox_DNA-bind_prot"/>
</dbReference>
<feature type="domain" description="Homeobox" evidence="8">
    <location>
        <begin position="9"/>
        <end position="69"/>
    </location>
</feature>
<evidence type="ECO:0000313" key="10">
    <source>
        <dbReference type="Proteomes" id="UP001362999"/>
    </source>
</evidence>
<evidence type="ECO:0000256" key="6">
    <source>
        <dbReference type="RuleBase" id="RU000682"/>
    </source>
</evidence>
<keyword evidence="3 5" id="KW-0371">Homeobox</keyword>
<feature type="domain" description="Homeobox" evidence="8">
    <location>
        <begin position="129"/>
        <end position="179"/>
    </location>
</feature>
<dbReference type="PANTHER" id="PTHR24324:SF5">
    <property type="entry name" value="HEMATOPOIETICALLY-EXPRESSED HOMEOBOX PROTEIN HHEX"/>
    <property type="match status" value="1"/>
</dbReference>
<feature type="compositionally biased region" description="Low complexity" evidence="7">
    <location>
        <begin position="409"/>
        <end position="420"/>
    </location>
</feature>
<comment type="subcellular location">
    <subcellularLocation>
        <location evidence="1 5 6">Nucleus</location>
    </subcellularLocation>
</comment>
<comment type="caution">
    <text evidence="9">The sequence shown here is derived from an EMBL/GenBank/DDBJ whole genome shotgun (WGS) entry which is preliminary data.</text>
</comment>
<dbReference type="Pfam" id="PF00046">
    <property type="entry name" value="Homeodomain"/>
    <property type="match status" value="3"/>
</dbReference>
<dbReference type="GO" id="GO:0000978">
    <property type="term" value="F:RNA polymerase II cis-regulatory region sequence-specific DNA binding"/>
    <property type="evidence" value="ECO:0007669"/>
    <property type="project" value="TreeGrafter"/>
</dbReference>
<evidence type="ECO:0000256" key="3">
    <source>
        <dbReference type="ARBA" id="ARBA00023155"/>
    </source>
</evidence>
<reference evidence="9 10" key="1">
    <citation type="journal article" date="2024" name="J Genomics">
        <title>Draft genome sequencing and assembly of Favolaschia claudopus CIRM-BRFM 2984 isolated from oak limbs.</title>
        <authorList>
            <person name="Navarro D."/>
            <person name="Drula E."/>
            <person name="Chaduli D."/>
            <person name="Cazenave R."/>
            <person name="Ahrendt S."/>
            <person name="Wang J."/>
            <person name="Lipzen A."/>
            <person name="Daum C."/>
            <person name="Barry K."/>
            <person name="Grigoriev I.V."/>
            <person name="Favel A."/>
            <person name="Rosso M.N."/>
            <person name="Martin F."/>
        </authorList>
    </citation>
    <scope>NUCLEOTIDE SEQUENCE [LARGE SCALE GENOMIC DNA]</scope>
    <source>
        <strain evidence="9 10">CIRM-BRFM 2984</strain>
    </source>
</reference>
<dbReference type="GO" id="GO:0000981">
    <property type="term" value="F:DNA-binding transcription factor activity, RNA polymerase II-specific"/>
    <property type="evidence" value="ECO:0007669"/>
    <property type="project" value="InterPro"/>
</dbReference>
<dbReference type="PANTHER" id="PTHR24324">
    <property type="entry name" value="HOMEOBOX PROTEIN HHEX"/>
    <property type="match status" value="1"/>
</dbReference>
<dbReference type="InterPro" id="IPR009057">
    <property type="entry name" value="Homeodomain-like_sf"/>
</dbReference>
<evidence type="ECO:0000256" key="2">
    <source>
        <dbReference type="ARBA" id="ARBA00023125"/>
    </source>
</evidence>
<dbReference type="CDD" id="cd00086">
    <property type="entry name" value="homeodomain"/>
    <property type="match status" value="3"/>
</dbReference>
<feature type="region of interest" description="Disordered" evidence="7">
    <location>
        <begin position="62"/>
        <end position="81"/>
    </location>
</feature>
<dbReference type="Gene3D" id="1.10.10.60">
    <property type="entry name" value="Homeodomain-like"/>
    <property type="match status" value="3"/>
</dbReference>
<dbReference type="PROSITE" id="PS50071">
    <property type="entry name" value="HOMEOBOX_2"/>
    <property type="match status" value="3"/>
</dbReference>
<dbReference type="SMART" id="SM00389">
    <property type="entry name" value="HOX"/>
    <property type="match status" value="3"/>
</dbReference>
<feature type="DNA-binding region" description="Homeobox" evidence="5">
    <location>
        <begin position="131"/>
        <end position="180"/>
    </location>
</feature>
<evidence type="ECO:0000256" key="5">
    <source>
        <dbReference type="PROSITE-ProRule" id="PRU00108"/>
    </source>
</evidence>
<feature type="region of interest" description="Disordered" evidence="7">
    <location>
        <begin position="335"/>
        <end position="423"/>
    </location>
</feature>
<dbReference type="GO" id="GO:0030154">
    <property type="term" value="P:cell differentiation"/>
    <property type="evidence" value="ECO:0007669"/>
    <property type="project" value="TreeGrafter"/>
</dbReference>
<dbReference type="EMBL" id="JAWWNJ010000001">
    <property type="protein sequence ID" value="KAK7063799.1"/>
    <property type="molecule type" value="Genomic_DNA"/>
</dbReference>
<feature type="DNA-binding region" description="Homeobox" evidence="5">
    <location>
        <begin position="279"/>
        <end position="338"/>
    </location>
</feature>
<dbReference type="Proteomes" id="UP001362999">
    <property type="component" value="Unassembled WGS sequence"/>
</dbReference>
<evidence type="ECO:0000259" key="8">
    <source>
        <dbReference type="PROSITE" id="PS50071"/>
    </source>
</evidence>
<feature type="region of interest" description="Disordered" evidence="7">
    <location>
        <begin position="233"/>
        <end position="288"/>
    </location>
</feature>
<gene>
    <name evidence="9" type="ORF">R3P38DRAFT_2820415</name>
</gene>
<feature type="compositionally biased region" description="Acidic residues" evidence="7">
    <location>
        <begin position="348"/>
        <end position="358"/>
    </location>
</feature>
<accession>A0AAW0EDR6</accession>
<feature type="compositionally biased region" description="Low complexity" evidence="7">
    <location>
        <begin position="365"/>
        <end position="378"/>
    </location>
</feature>
<dbReference type="InterPro" id="IPR001356">
    <property type="entry name" value="HD"/>
</dbReference>
<evidence type="ECO:0000313" key="9">
    <source>
        <dbReference type="EMBL" id="KAK7063799.1"/>
    </source>
</evidence>
<feature type="compositionally biased region" description="Basic and acidic residues" evidence="7">
    <location>
        <begin position="239"/>
        <end position="253"/>
    </location>
</feature>
<evidence type="ECO:0000256" key="4">
    <source>
        <dbReference type="ARBA" id="ARBA00023242"/>
    </source>
</evidence>
<keyword evidence="10" id="KW-1185">Reference proteome</keyword>
<sequence length="456" mass="51353">MPPLKSPLDKVKKPRHRHSAAQLAALNAVYEETEHPTLAQRTALAQSQGLEIKSVNAYFQNKRASAKKQPRGSPYDAPQRVSDDDHYHLLAEGAPFPSALLPNQHSRQSSSLNYPPHLFPDSAMDANPTPFQVDELRRIYRINPYPTIDEARFVAQRIGMRYQTIIDWFRTQRNLDRGSIDQYPPTAAAAAESFPPISSPPNPRHSHLYPILPPISTLPPAASHPSLLNRRYPPPPPVPEDHYYAIHNDDRRSPSPYNTTSPFRTRDNHTALSSFSTTTRPRRGRPDTFQLNSLRRLLSKTPTPSLEERSALAVEIGMDLGKVTNWFRNLRQSARKRERGKPHRAGFSDDDDNDEMEYNEPVYLSSTSRSPSETPRTSSVERDSMSSTGSRRLMHSSDEEEDLQEALTPSSSPAASPFRARPLELDEKPAANMYSGSVPYEDALLLLSFHRQAAVV</sequence>
<evidence type="ECO:0000256" key="1">
    <source>
        <dbReference type="ARBA" id="ARBA00004123"/>
    </source>
</evidence>
<dbReference type="AlphaFoldDB" id="A0AAW0EDR6"/>
<dbReference type="GO" id="GO:0005634">
    <property type="term" value="C:nucleus"/>
    <property type="evidence" value="ECO:0007669"/>
    <property type="project" value="UniProtKB-SubCell"/>
</dbReference>
<protein>
    <submittedName>
        <fullName evidence="9">Homeodomain transcription factor</fullName>
    </submittedName>
</protein>
<organism evidence="9 10">
    <name type="scientific">Favolaschia claudopus</name>
    <dbReference type="NCBI Taxonomy" id="2862362"/>
    <lineage>
        <taxon>Eukaryota</taxon>
        <taxon>Fungi</taxon>
        <taxon>Dikarya</taxon>
        <taxon>Basidiomycota</taxon>
        <taxon>Agaricomycotina</taxon>
        <taxon>Agaricomycetes</taxon>
        <taxon>Agaricomycetidae</taxon>
        <taxon>Agaricales</taxon>
        <taxon>Marasmiineae</taxon>
        <taxon>Mycenaceae</taxon>
        <taxon>Favolaschia</taxon>
    </lineage>
</organism>
<dbReference type="InterPro" id="IPR017970">
    <property type="entry name" value="Homeobox_CS"/>
</dbReference>
<keyword evidence="2 5" id="KW-0238">DNA-binding</keyword>
<feature type="domain" description="Homeobox" evidence="8">
    <location>
        <begin position="277"/>
        <end position="337"/>
    </location>
</feature>
<name>A0AAW0EDR6_9AGAR</name>